<name>A0A0B1T6Y9_OESDE</name>
<organism evidence="2 3">
    <name type="scientific">Oesophagostomum dentatum</name>
    <name type="common">Nodular worm</name>
    <dbReference type="NCBI Taxonomy" id="61180"/>
    <lineage>
        <taxon>Eukaryota</taxon>
        <taxon>Metazoa</taxon>
        <taxon>Ecdysozoa</taxon>
        <taxon>Nematoda</taxon>
        <taxon>Chromadorea</taxon>
        <taxon>Rhabditida</taxon>
        <taxon>Rhabditina</taxon>
        <taxon>Rhabditomorpha</taxon>
        <taxon>Strongyloidea</taxon>
        <taxon>Strongylidae</taxon>
        <taxon>Oesophagostomum</taxon>
    </lineage>
</organism>
<feature type="region of interest" description="Disordered" evidence="1">
    <location>
        <begin position="227"/>
        <end position="249"/>
    </location>
</feature>
<sequence length="337" mass="36671">MPRKCQGNQYALSEYDNQLINAIRLDGDGYVVRFCDLAPRDIASIYDDVKTTTTTPIPVTYPFTPNAKAFSKYRKVEKSQQRVVTPSGNNFPPSSLAPIYTPARTPVFPTTSGRFPTLVPDTTPVGRISMGRMFDNGKDLEKMLINSEDAADITSPVMVSKSPELSSTSGTSRTPSTVSFRGTPPYLGSGRSNEFYDDGEDGVELDMSTLAASSIDPRLHTSFKDISRSPQVPMSTPIVSQPEEEPQPVMEEGNSIEAMGSEEYEDEELTPEPVNTAPTVGSPTSGTPRTSTTETSRTAAIKELEEELSSSTMAKTERTTTRSQPHEEAVDDIAMGL</sequence>
<feature type="compositionally biased region" description="Basic and acidic residues" evidence="1">
    <location>
        <begin position="315"/>
        <end position="328"/>
    </location>
</feature>
<feature type="compositionally biased region" description="Polar residues" evidence="1">
    <location>
        <begin position="228"/>
        <end position="239"/>
    </location>
</feature>
<feature type="region of interest" description="Disordered" evidence="1">
    <location>
        <begin position="159"/>
        <end position="191"/>
    </location>
</feature>
<evidence type="ECO:0000313" key="2">
    <source>
        <dbReference type="EMBL" id="KHJ93333.1"/>
    </source>
</evidence>
<reference evidence="2 3" key="1">
    <citation type="submission" date="2014-03" db="EMBL/GenBank/DDBJ databases">
        <title>Draft genome of the hookworm Oesophagostomum dentatum.</title>
        <authorList>
            <person name="Mitreva M."/>
        </authorList>
    </citation>
    <scope>NUCLEOTIDE SEQUENCE [LARGE SCALE GENOMIC DNA]</scope>
    <source>
        <strain evidence="2 3">OD-Hann</strain>
    </source>
</reference>
<gene>
    <name evidence="2" type="ORF">OESDEN_06763</name>
</gene>
<dbReference type="AlphaFoldDB" id="A0A0B1T6Y9"/>
<feature type="compositionally biased region" description="Low complexity" evidence="1">
    <location>
        <begin position="166"/>
        <end position="179"/>
    </location>
</feature>
<dbReference type="Proteomes" id="UP000053660">
    <property type="component" value="Unassembled WGS sequence"/>
</dbReference>
<evidence type="ECO:0000256" key="1">
    <source>
        <dbReference type="SAM" id="MobiDB-lite"/>
    </source>
</evidence>
<evidence type="ECO:0000313" key="3">
    <source>
        <dbReference type="Proteomes" id="UP000053660"/>
    </source>
</evidence>
<keyword evidence="3" id="KW-1185">Reference proteome</keyword>
<protein>
    <submittedName>
        <fullName evidence="2">Uncharacterized protein</fullName>
    </submittedName>
</protein>
<dbReference type="EMBL" id="KN550825">
    <property type="protein sequence ID" value="KHJ93333.1"/>
    <property type="molecule type" value="Genomic_DNA"/>
</dbReference>
<accession>A0A0B1T6Y9</accession>
<proteinExistence type="predicted"/>
<dbReference type="OrthoDB" id="5873432at2759"/>
<feature type="region of interest" description="Disordered" evidence="1">
    <location>
        <begin position="264"/>
        <end position="337"/>
    </location>
</feature>
<feature type="compositionally biased region" description="Low complexity" evidence="1">
    <location>
        <begin position="276"/>
        <end position="299"/>
    </location>
</feature>